<evidence type="ECO:0000256" key="1">
    <source>
        <dbReference type="ARBA" id="ARBA00022801"/>
    </source>
</evidence>
<dbReference type="InterPro" id="IPR050789">
    <property type="entry name" value="Diverse_Enzym_Activities"/>
</dbReference>
<dbReference type="AlphaFoldDB" id="A0A239JK95"/>
<protein>
    <submittedName>
        <fullName evidence="3">CubicO group peptidase, beta-lactamase class C family</fullName>
    </submittedName>
</protein>
<dbReference type="PANTHER" id="PTHR43283:SF11">
    <property type="entry name" value="BETA-LACTAMASE-RELATED DOMAIN-CONTAINING PROTEIN"/>
    <property type="match status" value="1"/>
</dbReference>
<name>A0A239JK95_9ACTN</name>
<dbReference type="SUPFAM" id="SSF56601">
    <property type="entry name" value="beta-lactamase/transpeptidase-like"/>
    <property type="match status" value="1"/>
</dbReference>
<sequence length="346" mass="37019">MHISRPFTSDDTRRLDEALHELVDSGGSPGGVIVCGTTGGDRHILTAGIVAPECGDAPPGENTLYDIASLTKVVATWPLVGRAVTDGRMDLDAPIHAYLPRIDGDAPSGAVTIRQLLAHTSGLRAETRLDHYRNTATGLAELMCREALEQPPGSHRYINRGYILLGLALAHIYARPLYELADRLWAEAGMTHTTYGPVSRARHVAPTEQRLNGAPRIWGAPHDDNAALLGGVAGHAGVFSTPADLAVYADHLLVQHAATTAIGAWLDASLAPQADIEPGLHRGLSWILADGHQTAYHHGFTGTSLYLAPYAGRYVVICTNAVYHGPARERIAPLRALARKTISTTF</sequence>
<evidence type="ECO:0000259" key="2">
    <source>
        <dbReference type="Pfam" id="PF00144"/>
    </source>
</evidence>
<evidence type="ECO:0000313" key="4">
    <source>
        <dbReference type="Proteomes" id="UP000198282"/>
    </source>
</evidence>
<dbReference type="GO" id="GO:0016787">
    <property type="term" value="F:hydrolase activity"/>
    <property type="evidence" value="ECO:0007669"/>
    <property type="project" value="UniProtKB-KW"/>
</dbReference>
<dbReference type="RefSeq" id="WP_218825430.1">
    <property type="nucleotide sequence ID" value="NZ_FZOD01000023.1"/>
</dbReference>
<organism evidence="3 4">
    <name type="scientific">Streptosporangium subroseum</name>
    <dbReference type="NCBI Taxonomy" id="106412"/>
    <lineage>
        <taxon>Bacteria</taxon>
        <taxon>Bacillati</taxon>
        <taxon>Actinomycetota</taxon>
        <taxon>Actinomycetes</taxon>
        <taxon>Streptosporangiales</taxon>
        <taxon>Streptosporangiaceae</taxon>
        <taxon>Streptosporangium</taxon>
    </lineage>
</organism>
<dbReference type="PANTHER" id="PTHR43283">
    <property type="entry name" value="BETA-LACTAMASE-RELATED"/>
    <property type="match status" value="1"/>
</dbReference>
<proteinExistence type="predicted"/>
<dbReference type="InterPro" id="IPR001466">
    <property type="entry name" value="Beta-lactam-related"/>
</dbReference>
<evidence type="ECO:0000313" key="3">
    <source>
        <dbReference type="EMBL" id="SNT06301.1"/>
    </source>
</evidence>
<dbReference type="Gene3D" id="3.40.710.10">
    <property type="entry name" value="DD-peptidase/beta-lactamase superfamily"/>
    <property type="match status" value="1"/>
</dbReference>
<dbReference type="InterPro" id="IPR012338">
    <property type="entry name" value="Beta-lactam/transpept-like"/>
</dbReference>
<dbReference type="EMBL" id="FZOD01000023">
    <property type="protein sequence ID" value="SNT06301.1"/>
    <property type="molecule type" value="Genomic_DNA"/>
</dbReference>
<feature type="domain" description="Beta-lactamase-related" evidence="2">
    <location>
        <begin position="16"/>
        <end position="338"/>
    </location>
</feature>
<accession>A0A239JK95</accession>
<keyword evidence="4" id="KW-1185">Reference proteome</keyword>
<dbReference type="Pfam" id="PF00144">
    <property type="entry name" value="Beta-lactamase"/>
    <property type="match status" value="1"/>
</dbReference>
<keyword evidence="1" id="KW-0378">Hydrolase</keyword>
<reference evidence="3 4" key="1">
    <citation type="submission" date="2017-06" db="EMBL/GenBank/DDBJ databases">
        <authorList>
            <person name="Kim H.J."/>
            <person name="Triplett B.A."/>
        </authorList>
    </citation>
    <scope>NUCLEOTIDE SEQUENCE [LARGE SCALE GENOMIC DNA]</scope>
    <source>
        <strain evidence="3 4">CGMCC 4.2132</strain>
    </source>
</reference>
<dbReference type="Proteomes" id="UP000198282">
    <property type="component" value="Unassembled WGS sequence"/>
</dbReference>
<gene>
    <name evidence="3" type="ORF">SAMN05216276_102345</name>
</gene>